<feature type="transmembrane region" description="Helical" evidence="2">
    <location>
        <begin position="36"/>
        <end position="56"/>
    </location>
</feature>
<keyword evidence="2" id="KW-0812">Transmembrane</keyword>
<name>A0ABP6U8R2_9ACTN</name>
<evidence type="ECO:0000313" key="4">
    <source>
        <dbReference type="Proteomes" id="UP001501455"/>
    </source>
</evidence>
<evidence type="ECO:0000313" key="3">
    <source>
        <dbReference type="EMBL" id="GAA3504112.1"/>
    </source>
</evidence>
<proteinExistence type="predicted"/>
<comment type="caution">
    <text evidence="3">The sequence shown here is derived from an EMBL/GenBank/DDBJ whole genome shotgun (WGS) entry which is preliminary data.</text>
</comment>
<accession>A0ABP6U8R2</accession>
<dbReference type="InterPro" id="IPR039708">
    <property type="entry name" value="MT1774/Rv1733c-like"/>
</dbReference>
<keyword evidence="2" id="KW-0472">Membrane</keyword>
<protein>
    <submittedName>
        <fullName evidence="3">Uncharacterized protein</fullName>
    </submittedName>
</protein>
<organism evidence="3 4">
    <name type="scientific">Streptomyces prasinosporus</name>
    <dbReference type="NCBI Taxonomy" id="68256"/>
    <lineage>
        <taxon>Bacteria</taxon>
        <taxon>Bacillati</taxon>
        <taxon>Actinomycetota</taxon>
        <taxon>Actinomycetes</taxon>
        <taxon>Kitasatosporales</taxon>
        <taxon>Streptomycetaceae</taxon>
        <taxon>Streptomyces</taxon>
        <taxon>Streptomyces albogriseolus group</taxon>
    </lineage>
</organism>
<dbReference type="PANTHER" id="PTHR42305">
    <property type="entry name" value="MEMBRANE PROTEIN RV1733C-RELATED"/>
    <property type="match status" value="1"/>
</dbReference>
<dbReference type="Proteomes" id="UP001501455">
    <property type="component" value="Unassembled WGS sequence"/>
</dbReference>
<reference evidence="4" key="1">
    <citation type="journal article" date="2019" name="Int. J. Syst. Evol. Microbiol.">
        <title>The Global Catalogue of Microorganisms (GCM) 10K type strain sequencing project: providing services to taxonomists for standard genome sequencing and annotation.</title>
        <authorList>
            <consortium name="The Broad Institute Genomics Platform"/>
            <consortium name="The Broad Institute Genome Sequencing Center for Infectious Disease"/>
            <person name="Wu L."/>
            <person name="Ma J."/>
        </authorList>
    </citation>
    <scope>NUCLEOTIDE SEQUENCE [LARGE SCALE GENOMIC DNA]</scope>
    <source>
        <strain evidence="4">JCM 4816</strain>
    </source>
</reference>
<keyword evidence="4" id="KW-1185">Reference proteome</keyword>
<keyword evidence="2" id="KW-1133">Transmembrane helix</keyword>
<feature type="region of interest" description="Disordered" evidence="1">
    <location>
        <begin position="1"/>
        <end position="26"/>
    </location>
</feature>
<gene>
    <name evidence="3" type="ORF">GCM10019016_112250</name>
</gene>
<sequence>MSARNPRPSGPLPPHREHTSGTANPLRRRSDRFESWFGCFLLLVLALGLPAVALGAGRTAYHSGMHTVQTQSAERHQVNASVESITENIGATAKEQASIRWTDDDGTVRTGSTPVKSDTREGATVRVWVTGDGDVTGPPMTKEQAVTTGWFAGGAAAVGVASALYVARVGVRHTLDRRRYTQWDAEWEQVEPLWAGRFPR</sequence>
<dbReference type="EMBL" id="BAAAXF010000081">
    <property type="protein sequence ID" value="GAA3504112.1"/>
    <property type="molecule type" value="Genomic_DNA"/>
</dbReference>
<feature type="transmembrane region" description="Helical" evidence="2">
    <location>
        <begin position="150"/>
        <end position="171"/>
    </location>
</feature>
<dbReference type="PANTHER" id="PTHR42305:SF1">
    <property type="entry name" value="MEMBRANE PROTEIN RV1733C-RELATED"/>
    <property type="match status" value="1"/>
</dbReference>
<evidence type="ECO:0000256" key="2">
    <source>
        <dbReference type="SAM" id="Phobius"/>
    </source>
</evidence>
<dbReference type="RefSeq" id="WP_193458203.1">
    <property type="nucleotide sequence ID" value="NZ_BAAAXF010000081.1"/>
</dbReference>
<evidence type="ECO:0000256" key="1">
    <source>
        <dbReference type="SAM" id="MobiDB-lite"/>
    </source>
</evidence>